<protein>
    <submittedName>
        <fullName evidence="3">Ankyrin-1</fullName>
    </submittedName>
</protein>
<dbReference type="EMBL" id="NEDP02004538">
    <property type="protein sequence ID" value="OWF45257.1"/>
    <property type="molecule type" value="Genomic_DNA"/>
</dbReference>
<evidence type="ECO:0000313" key="4">
    <source>
        <dbReference type="Proteomes" id="UP000242188"/>
    </source>
</evidence>
<proteinExistence type="predicted"/>
<reference evidence="3 4" key="1">
    <citation type="journal article" date="2017" name="Nat. Ecol. Evol.">
        <title>Scallop genome provides insights into evolution of bilaterian karyotype and development.</title>
        <authorList>
            <person name="Wang S."/>
            <person name="Zhang J."/>
            <person name="Jiao W."/>
            <person name="Li J."/>
            <person name="Xun X."/>
            <person name="Sun Y."/>
            <person name="Guo X."/>
            <person name="Huan P."/>
            <person name="Dong B."/>
            <person name="Zhang L."/>
            <person name="Hu X."/>
            <person name="Sun X."/>
            <person name="Wang J."/>
            <person name="Zhao C."/>
            <person name="Wang Y."/>
            <person name="Wang D."/>
            <person name="Huang X."/>
            <person name="Wang R."/>
            <person name="Lv J."/>
            <person name="Li Y."/>
            <person name="Zhang Z."/>
            <person name="Liu B."/>
            <person name="Lu W."/>
            <person name="Hui Y."/>
            <person name="Liang J."/>
            <person name="Zhou Z."/>
            <person name="Hou R."/>
            <person name="Li X."/>
            <person name="Liu Y."/>
            <person name="Li H."/>
            <person name="Ning X."/>
            <person name="Lin Y."/>
            <person name="Zhao L."/>
            <person name="Xing Q."/>
            <person name="Dou J."/>
            <person name="Li Y."/>
            <person name="Mao J."/>
            <person name="Guo H."/>
            <person name="Dou H."/>
            <person name="Li T."/>
            <person name="Mu C."/>
            <person name="Jiang W."/>
            <person name="Fu Q."/>
            <person name="Fu X."/>
            <person name="Miao Y."/>
            <person name="Liu J."/>
            <person name="Yu Q."/>
            <person name="Li R."/>
            <person name="Liao H."/>
            <person name="Li X."/>
            <person name="Kong Y."/>
            <person name="Jiang Z."/>
            <person name="Chourrout D."/>
            <person name="Li R."/>
            <person name="Bao Z."/>
        </authorList>
    </citation>
    <scope>NUCLEOTIDE SEQUENCE [LARGE SCALE GENOMIC DNA]</scope>
    <source>
        <strain evidence="3 4">PY_sf001</strain>
    </source>
</reference>
<evidence type="ECO:0000256" key="1">
    <source>
        <dbReference type="ARBA" id="ARBA00022737"/>
    </source>
</evidence>
<dbReference type="SUPFAM" id="SSF48403">
    <property type="entry name" value="Ankyrin repeat"/>
    <property type="match status" value="6"/>
</dbReference>
<evidence type="ECO:0000313" key="3">
    <source>
        <dbReference type="EMBL" id="OWF45257.1"/>
    </source>
</evidence>
<sequence length="2017" mass="226590">MKAESTTSNGSTCLIMATLNRSRQKLQYVIENFPEQLNVVNSDGMNCLLMSCVRDNIHIFELLVKTGISLEHRDKTDNTCLMTAIAYRNNCLARFIVENYPKHLYGSDESNALMLCCRVGNIEMFKFLIVTWMDSDPIFEKGMTSLMVAVRHKQRRIAKYIAAVLQNQLHLRNDDGWDALLFCSMYGDIELFDFLIKQGMNPHTQTQDGLSCLMSAVRNRQLEITRHIINTYPEQLHQSDQKGMNVLHYCCQAGDIKLFRYLVEKGLTPDTGTFDGSTCLMIAVANKQLDLAQHLVDKYSEQLEQRDQNGWNVLLYCSKAGDQKIFDYLVAKGVKPDTCASNGSTCLMISVLNKEFDLTKHIVDKYPEQLEQIDQKGWDVLLCCCKAGDVRIFDYLVGKGVKPDARSSDGLTSLIIAVLNKHFDLTRCMVDKYPEQLELQSLNGCAVLLWCFLAGDLRTLDYLLREGVKPDTCTTDRLICLIVAILNNQFGLIRQIVDKYPELLEQRKHTGCYLLLCCCEAGDVTTFDYLIGKGVKPDGRFSDGLTCLMIATMNKHFDLIRHIVDKYPEQLEQRDKTGFDVLLCCCQGGDVRIFDYLVGNGVKTVTRSSDGSTCLMIASLHKHFDLTRHIVDKYPEQLEQQNKNGDDALFYSCLSGDVRIFDYIVGKGGNPDTRSSGGSTWLIIATKCKYIDLIRHIVDKYPEQLEQQNKNGDDALFYSCLSGDVRIFDYIDGNGSNPDPRSSGGMTWLIISTKCKYIDLIRHIVDKYPEQLEQRNKNVEDALFYSCKSGDVRIFDYLVGKGGNPDTRSSDGLTCLMIAIKCKHIDLIRHVVDKYPEQLEQRDKTGFDVLFCCCQGGDVRIFDYLVGNGVKPVTRSSDGLTCLMIASLHKHFDLTRHIVDKYPEQLEQRNKYGDDALFYSCLSGDVRIFDYIVGKGGNPDTRSYGGLTYLIIATKYKYIDLIRHIVDKYPEQLEQRDKTGFDVLLCCCQGGDVRIFDYLVGKGVKPDGCSSDGSTCLMIAAMNKHFDLTRHIVDKYPEQLEQRDKTGFDVLLCCCQGGDVRIFDYLVGKGVKPDGRSSDGSTCLMIAAMNKHFDLTRHIVDKYPEQLEQQNKNGVDALVYSCLGGDVRIFDYLVGKGVKPDGRSSDGSTCLMIAAMNKHFDLTRHIVDKYPEQLEQQNKNGVDALVYSCLGGDVRIFDYLVGKGVKPDRRSSDGLTCLMIATKCKHIDLIRHIVDKYPEQLEQRDKTGFDVLLCCCQGGDVRIFDYLVGKGVKPDGRSSDGSTCLMIAAMNKHFDLTRHIVDKYPEQLEQRDKTGFDVLLCCCQGGDVRIFDYLVGKGVKPDGCSSDGSTCLMIAAMNKHFDLTRHIVDKYPEQLEQRDKTGFDVLLCCCQGGDVRIFDYLVGKGVKPDGCSSDGSTCLMIAAMNKHFDLTRHIVDKYPEQLEQRDKTGFDVLLCCCQGGDVRIFDYLVGKGVKPDGRSSDGSTCLMIAAMNKHFDLTRHIVDKYPEQLEQQNKNGVDALVYSCLGGDVRIFDYLVGKGVKPDRRSSDGLTCLMIATKCKHIDLIRHIVDKYPEQLEQRDKTGFDVLLCCCQGGDVRIFDYLVGKGVKPDGCSSDGSTCLMIAAMNKHFDLTRHIVDKYPEQLEQRDKTGFDVLLCCCQGGDVRIFDYLVGKGVKPDGRSSDGLTCLMIASMQKHFDLTRHIVDKYPQQLEQRDKNGVDALVYSCKSGDVRIFDYIDGKGVKPDGHSSDGLTYLMIAAMNKQFDLTRHIVDKYPEQLEQRDKNGVDALVYSCKSGDVRIFDYIDGKGVKPDGHSSDGLTCLMIAAMNKQFDLTRHIVDKYPEQLEQRDKNGVDALVYSCQGGDVRIFDYLVGKGVKPDGCSSDGSTCLMIAAMNKHFDLTRHIVDKYPEQLKQQNKNGVDALVYSYLGGDVRIFDYLVGKGVKTDVRSSDGLTCLMIASMNNHFDLTRHVVDRYPEQVEERDAKGFDALLSCCIGGVIQIFEYLVGKGVKAGIRSFL</sequence>
<dbReference type="SMART" id="SM00248">
    <property type="entry name" value="ANK"/>
    <property type="match status" value="60"/>
</dbReference>
<dbReference type="Gene3D" id="1.25.40.20">
    <property type="entry name" value="Ankyrin repeat-containing domain"/>
    <property type="match status" value="10"/>
</dbReference>
<evidence type="ECO:0000256" key="2">
    <source>
        <dbReference type="ARBA" id="ARBA00023043"/>
    </source>
</evidence>
<name>A0A210Q934_MIZYE</name>
<dbReference type="Pfam" id="PF12796">
    <property type="entry name" value="Ank_2"/>
    <property type="match status" value="15"/>
</dbReference>
<dbReference type="InterPro" id="IPR002110">
    <property type="entry name" value="Ankyrin_rpt"/>
</dbReference>
<comment type="caution">
    <text evidence="3">The sequence shown here is derived from an EMBL/GenBank/DDBJ whole genome shotgun (WGS) entry which is preliminary data.</text>
</comment>
<keyword evidence="1" id="KW-0677">Repeat</keyword>
<keyword evidence="2" id="KW-0040">ANK repeat</keyword>
<dbReference type="OrthoDB" id="6109408at2759"/>
<dbReference type="PANTHER" id="PTHR24198">
    <property type="entry name" value="ANKYRIN REPEAT AND PROTEIN KINASE DOMAIN-CONTAINING PROTEIN"/>
    <property type="match status" value="1"/>
</dbReference>
<dbReference type="STRING" id="6573.A0A210Q934"/>
<accession>A0A210Q934</accession>
<gene>
    <name evidence="3" type="ORF">KP79_PYT11280</name>
</gene>
<dbReference type="PANTHER" id="PTHR24198:SF165">
    <property type="entry name" value="ANKYRIN REPEAT-CONTAINING PROTEIN-RELATED"/>
    <property type="match status" value="1"/>
</dbReference>
<keyword evidence="4" id="KW-1185">Reference proteome</keyword>
<organism evidence="3 4">
    <name type="scientific">Mizuhopecten yessoensis</name>
    <name type="common">Japanese scallop</name>
    <name type="synonym">Patinopecten yessoensis</name>
    <dbReference type="NCBI Taxonomy" id="6573"/>
    <lineage>
        <taxon>Eukaryota</taxon>
        <taxon>Metazoa</taxon>
        <taxon>Spiralia</taxon>
        <taxon>Lophotrochozoa</taxon>
        <taxon>Mollusca</taxon>
        <taxon>Bivalvia</taxon>
        <taxon>Autobranchia</taxon>
        <taxon>Pteriomorphia</taxon>
        <taxon>Pectinida</taxon>
        <taxon>Pectinoidea</taxon>
        <taxon>Pectinidae</taxon>
        <taxon>Mizuhopecten</taxon>
    </lineage>
</organism>
<dbReference type="Proteomes" id="UP000242188">
    <property type="component" value="Unassembled WGS sequence"/>
</dbReference>
<dbReference type="InterPro" id="IPR036770">
    <property type="entry name" value="Ankyrin_rpt-contain_sf"/>
</dbReference>